<gene>
    <name evidence="3" type="ORF">KSV97_04800</name>
    <name evidence="4" type="ORF">KSW06_05165</name>
</gene>
<keyword evidence="2" id="KW-0732">Signal</keyword>
<sequence>MKKLFTLLLSCMVVFGLSACTNNNKDTGQSNPTKQTDTPTQTEQSIDEAFYKDFKTALEERWKIEENDAELTTEIYTRYVDTELKYLSKYEHKEDSFNNHEIGEAAEDYVEALVEGKQMAYLIDKDYTKWHQEYEDEVFEESTEAIYKLNAIKKITFENEENQKKFDRLVKYGEEYNKRDD</sequence>
<dbReference type="EMBL" id="JAHOEL010000024">
    <property type="protein sequence ID" value="MBV3392655.1"/>
    <property type="molecule type" value="Genomic_DNA"/>
</dbReference>
<accession>A0AAW4MSB8</accession>
<dbReference type="EMBL" id="JAHOEF010000022">
    <property type="protein sequence ID" value="MBV3382562.1"/>
    <property type="molecule type" value="Genomic_DNA"/>
</dbReference>
<dbReference type="PROSITE" id="PS51257">
    <property type="entry name" value="PROKAR_LIPOPROTEIN"/>
    <property type="match status" value="1"/>
</dbReference>
<evidence type="ECO:0000256" key="2">
    <source>
        <dbReference type="SAM" id="SignalP"/>
    </source>
</evidence>
<organism evidence="3 5">
    <name type="scientific">Catenibacterium mitsuokai</name>
    <dbReference type="NCBI Taxonomy" id="100886"/>
    <lineage>
        <taxon>Bacteria</taxon>
        <taxon>Bacillati</taxon>
        <taxon>Bacillota</taxon>
        <taxon>Erysipelotrichia</taxon>
        <taxon>Erysipelotrichales</taxon>
        <taxon>Coprobacillaceae</taxon>
        <taxon>Catenibacterium</taxon>
    </lineage>
</organism>
<reference evidence="3 6" key="1">
    <citation type="submission" date="2021-06" db="EMBL/GenBank/DDBJ databases">
        <title>Collection of gut derived symbiotic bacterial strains cultured from healthy donors.</title>
        <authorList>
            <person name="Lin H."/>
            <person name="Littmann E."/>
            <person name="Pamer E.G."/>
        </authorList>
    </citation>
    <scope>NUCLEOTIDE SEQUENCE</scope>
    <source>
        <strain evidence="4 6">MSK.21.70</strain>
        <strain evidence="3">MSK.21.82</strain>
    </source>
</reference>
<comment type="caution">
    <text evidence="3">The sequence shown here is derived from an EMBL/GenBank/DDBJ whole genome shotgun (WGS) entry which is preliminary data.</text>
</comment>
<protein>
    <recommendedName>
        <fullName evidence="7">DUF3829 domain-containing protein</fullName>
    </recommendedName>
</protein>
<feature type="region of interest" description="Disordered" evidence="1">
    <location>
        <begin position="24"/>
        <end position="43"/>
    </location>
</feature>
<dbReference type="Proteomes" id="UP001197492">
    <property type="component" value="Unassembled WGS sequence"/>
</dbReference>
<dbReference type="AlphaFoldDB" id="A0AAW4MSB8"/>
<evidence type="ECO:0008006" key="7">
    <source>
        <dbReference type="Google" id="ProtNLM"/>
    </source>
</evidence>
<name>A0AAW4MSB8_9FIRM</name>
<dbReference type="Proteomes" id="UP001196408">
    <property type="component" value="Unassembled WGS sequence"/>
</dbReference>
<dbReference type="RefSeq" id="WP_217747450.1">
    <property type="nucleotide sequence ID" value="NZ_JAHOEB010000024.1"/>
</dbReference>
<keyword evidence="6" id="KW-1185">Reference proteome</keyword>
<evidence type="ECO:0000313" key="6">
    <source>
        <dbReference type="Proteomes" id="UP001197492"/>
    </source>
</evidence>
<proteinExistence type="predicted"/>
<evidence type="ECO:0000313" key="4">
    <source>
        <dbReference type="EMBL" id="MBV3392655.1"/>
    </source>
</evidence>
<evidence type="ECO:0000313" key="5">
    <source>
        <dbReference type="Proteomes" id="UP001196408"/>
    </source>
</evidence>
<feature type="signal peptide" evidence="2">
    <location>
        <begin position="1"/>
        <end position="19"/>
    </location>
</feature>
<evidence type="ECO:0000256" key="1">
    <source>
        <dbReference type="SAM" id="MobiDB-lite"/>
    </source>
</evidence>
<evidence type="ECO:0000313" key="3">
    <source>
        <dbReference type="EMBL" id="MBV3382562.1"/>
    </source>
</evidence>
<feature type="chain" id="PRO_5043655230" description="DUF3829 domain-containing protein" evidence="2">
    <location>
        <begin position="20"/>
        <end position="181"/>
    </location>
</feature>